<evidence type="ECO:0000313" key="1">
    <source>
        <dbReference type="EMBL" id="CAA2100686.1"/>
    </source>
</evidence>
<dbReference type="SUPFAM" id="SSF52096">
    <property type="entry name" value="ClpP/crotonase"/>
    <property type="match status" value="1"/>
</dbReference>
<dbReference type="GO" id="GO:0006635">
    <property type="term" value="P:fatty acid beta-oxidation"/>
    <property type="evidence" value="ECO:0007669"/>
    <property type="project" value="TreeGrafter"/>
</dbReference>
<dbReference type="AlphaFoldDB" id="A0A679IPR5"/>
<accession>A0A679IPR5</accession>
<gene>
    <name evidence="1" type="primary">echA8</name>
    <name evidence="1" type="ORF">MBUL_00796</name>
</gene>
<dbReference type="PANTHER" id="PTHR11941:SF54">
    <property type="entry name" value="ENOYL-COA HYDRATASE, MITOCHONDRIAL"/>
    <property type="match status" value="1"/>
</dbReference>
<protein>
    <submittedName>
        <fullName evidence="1">Putative enoyl-CoA hydratase echA8</fullName>
        <ecNumber evidence="1">4.2.1.17</ecNumber>
    </submittedName>
</protein>
<sequence>MDTLRGRLTEIGIAYDRKRRLLITTLMFRDRPCFSLQLLRDYRALCDGLADFMVGIPFEARPVRFLLHTSGEPGIWCLGGDLDLFVRCIREGDHETLRDYGYECIHSGYISHTGLGLSVVTLCLVQGQALGGGFESARSCNFLFAEEQSRFGLPEMKFNMFPGMGAYSYIAERIGMRRTEDMVLKAGSHTAHTMYDMGAVDYVVSKGEGIRKVRAFVDLYGEKFNGLASMMEARRLSMRIDLDSMHRVVDTWVDCAFRIGSTDLKRMERLVAAQRQRRQRASTTRFLGN</sequence>
<proteinExistence type="predicted"/>
<dbReference type="CDD" id="cd06558">
    <property type="entry name" value="crotonase-like"/>
    <property type="match status" value="1"/>
</dbReference>
<dbReference type="EMBL" id="LR743504">
    <property type="protein sequence ID" value="CAA2100686.1"/>
    <property type="molecule type" value="Genomic_DNA"/>
</dbReference>
<keyword evidence="1" id="KW-0456">Lyase</keyword>
<dbReference type="Gene3D" id="3.90.226.10">
    <property type="entry name" value="2-enoyl-CoA Hydratase, Chain A, domain 1"/>
    <property type="match status" value="1"/>
</dbReference>
<dbReference type="PANTHER" id="PTHR11941">
    <property type="entry name" value="ENOYL-COA HYDRATASE-RELATED"/>
    <property type="match status" value="1"/>
</dbReference>
<name>A0A679IPR5_9HYPH</name>
<dbReference type="Gene3D" id="6.20.390.30">
    <property type="match status" value="1"/>
</dbReference>
<reference evidence="1" key="1">
    <citation type="submission" date="2019-12" db="EMBL/GenBank/DDBJ databases">
        <authorList>
            <person name="Cremers G."/>
        </authorList>
    </citation>
    <scope>NUCLEOTIDE SEQUENCE</scope>
    <source>
        <strain evidence="1">Mbul1</strain>
    </source>
</reference>
<dbReference type="Pfam" id="PF00378">
    <property type="entry name" value="ECH_1"/>
    <property type="match status" value="1"/>
</dbReference>
<dbReference type="EC" id="4.2.1.17" evidence="1"/>
<organism evidence="1">
    <name type="scientific">Methylobacterium bullatum</name>
    <dbReference type="NCBI Taxonomy" id="570505"/>
    <lineage>
        <taxon>Bacteria</taxon>
        <taxon>Pseudomonadati</taxon>
        <taxon>Pseudomonadota</taxon>
        <taxon>Alphaproteobacteria</taxon>
        <taxon>Hyphomicrobiales</taxon>
        <taxon>Methylobacteriaceae</taxon>
        <taxon>Methylobacterium</taxon>
    </lineage>
</organism>
<dbReference type="InterPro" id="IPR029045">
    <property type="entry name" value="ClpP/crotonase-like_dom_sf"/>
</dbReference>
<dbReference type="GO" id="GO:0004300">
    <property type="term" value="F:enoyl-CoA hydratase activity"/>
    <property type="evidence" value="ECO:0007669"/>
    <property type="project" value="UniProtKB-EC"/>
</dbReference>
<dbReference type="InterPro" id="IPR001753">
    <property type="entry name" value="Enoyl-CoA_hydra/iso"/>
</dbReference>
<dbReference type="NCBIfam" id="NF006452">
    <property type="entry name" value="PRK08788.1"/>
    <property type="match status" value="1"/>
</dbReference>